<keyword evidence="4 6" id="KW-0235">DNA replication</keyword>
<reference evidence="10" key="1">
    <citation type="submission" date="2022-11" db="EMBL/GenBank/DDBJ databases">
        <title>Genome Sequence of Cubamyces cubensis.</title>
        <authorList>
            <person name="Buettner E."/>
        </authorList>
    </citation>
    <scope>NUCLEOTIDE SEQUENCE</scope>
    <source>
        <strain evidence="10">MPL-01</strain>
    </source>
</reference>
<keyword evidence="11" id="KW-1185">Reference proteome</keyword>
<feature type="domain" description="DNA polymerase alpha subunit B OB" evidence="9">
    <location>
        <begin position="174"/>
        <end position="293"/>
    </location>
</feature>
<evidence type="ECO:0000256" key="5">
    <source>
        <dbReference type="ARBA" id="ARBA00023242"/>
    </source>
</evidence>
<proteinExistence type="inferred from homology"/>
<dbReference type="Proteomes" id="UP001215151">
    <property type="component" value="Unassembled WGS sequence"/>
</dbReference>
<feature type="region of interest" description="Disordered" evidence="7">
    <location>
        <begin position="83"/>
        <end position="126"/>
    </location>
</feature>
<evidence type="ECO:0000256" key="4">
    <source>
        <dbReference type="ARBA" id="ARBA00022705"/>
    </source>
</evidence>
<dbReference type="AlphaFoldDB" id="A0AAD7XE25"/>
<name>A0AAD7XE25_9APHY</name>
<evidence type="ECO:0000313" key="10">
    <source>
        <dbReference type="EMBL" id="KAJ8501931.1"/>
    </source>
</evidence>
<dbReference type="PIRSF" id="PIRSF018300">
    <property type="entry name" value="DNA_pol_alph_2"/>
    <property type="match status" value="1"/>
</dbReference>
<dbReference type="Pfam" id="PF22062">
    <property type="entry name" value="OB_DPOA2"/>
    <property type="match status" value="1"/>
</dbReference>
<comment type="subcellular location">
    <subcellularLocation>
        <location evidence="1 6">Nucleus</location>
    </subcellularLocation>
</comment>
<organism evidence="10 11">
    <name type="scientific">Trametes cubensis</name>
    <dbReference type="NCBI Taxonomy" id="1111947"/>
    <lineage>
        <taxon>Eukaryota</taxon>
        <taxon>Fungi</taxon>
        <taxon>Dikarya</taxon>
        <taxon>Basidiomycota</taxon>
        <taxon>Agaricomycotina</taxon>
        <taxon>Agaricomycetes</taxon>
        <taxon>Polyporales</taxon>
        <taxon>Polyporaceae</taxon>
        <taxon>Trametes</taxon>
    </lineage>
</organism>
<evidence type="ECO:0000256" key="3">
    <source>
        <dbReference type="ARBA" id="ARBA00018596"/>
    </source>
</evidence>
<sequence length="602" mass="65893">MATDMAKTEQELKEKFGEDLDDKLLAECVKVCQMHNCTGEDLYYKWEAIRFNRGPAQPFSLKDLQEVKAKINRDMMKNAMTKKLMKSSLSGPQSRQFGMSPARGSRPAVGSAGSPGTPLKPARRQDGFDITRMQDVKAPVAGPSRVTFVGPATDEAAYKKRAYRYMYEKVSERSEVLDDRIDHFGELVKAYYDIEELGDPSAVTEDDVVVVGRIVLDSETSSAAVKLNEASLMLESSRMMGSGARVPLRFDPAVNVRRGPRGVGGQGIFPGAIVALKGKNGGGGSFLAAEILALPPLDRPSEIYVKSETGETEFSMCIAAGPFTPEADLAFGPLQSLIAKLTPDKPEVVLLIGPFIDASHPLIKIGDVDMPPRDMFITQIVDKLRSFLDASPGSTVLLLPSPRDILSEHAVFPQCELLRALCDDPRIRLLSNPARFTLNGVHFAASSVDVLFHLRKEEFFKRAGEIEPLPAASSSDVPDAMANLCRHILQQRSFYPIFPVPLDLAHEVNLDVTHSEMLNLCPQDDNTDDAEGSVDPSRARCAPEVLIMPSRLKHFSKVVDHTVAVNPSFLTKSTYAALKYAGHSGPGPAKDRTKVEIQRLEA</sequence>
<evidence type="ECO:0000259" key="9">
    <source>
        <dbReference type="Pfam" id="PF22062"/>
    </source>
</evidence>
<keyword evidence="5 6" id="KW-0539">Nucleus</keyword>
<dbReference type="PANTHER" id="PTHR23061">
    <property type="entry name" value="DNA POLYMERASE 2 ALPHA 70 KDA SUBUNIT"/>
    <property type="match status" value="1"/>
</dbReference>
<dbReference type="GO" id="GO:0003677">
    <property type="term" value="F:DNA binding"/>
    <property type="evidence" value="ECO:0007669"/>
    <property type="project" value="InterPro"/>
</dbReference>
<dbReference type="EMBL" id="JAPEVG010000003">
    <property type="protein sequence ID" value="KAJ8501931.1"/>
    <property type="molecule type" value="Genomic_DNA"/>
</dbReference>
<evidence type="ECO:0000256" key="6">
    <source>
        <dbReference type="PIRNR" id="PIRNR018300"/>
    </source>
</evidence>
<dbReference type="Pfam" id="PF04042">
    <property type="entry name" value="DNA_pol_E_B"/>
    <property type="match status" value="1"/>
</dbReference>
<dbReference type="InterPro" id="IPR007185">
    <property type="entry name" value="DNA_pol_a/d/e_bsu"/>
</dbReference>
<evidence type="ECO:0000256" key="2">
    <source>
        <dbReference type="ARBA" id="ARBA00007299"/>
    </source>
</evidence>
<dbReference type="GO" id="GO:0005658">
    <property type="term" value="C:alpha DNA polymerase:primase complex"/>
    <property type="evidence" value="ECO:0007669"/>
    <property type="project" value="TreeGrafter"/>
</dbReference>
<accession>A0AAD7XE25</accession>
<comment type="function">
    <text evidence="6">Accessory subunit of the DNA polymerase alpha complex (also known as the alpha DNA polymerase-primase complex) which plays an essential role in the initiation of DNA synthesis.</text>
</comment>
<protein>
    <recommendedName>
        <fullName evidence="3 6">DNA polymerase alpha subunit B</fullName>
    </recommendedName>
</protein>
<evidence type="ECO:0000313" key="11">
    <source>
        <dbReference type="Proteomes" id="UP001215151"/>
    </source>
</evidence>
<gene>
    <name evidence="10" type="ORF">ONZ51_g302</name>
</gene>
<dbReference type="GO" id="GO:0006270">
    <property type="term" value="P:DNA replication initiation"/>
    <property type="evidence" value="ECO:0007669"/>
    <property type="project" value="TreeGrafter"/>
</dbReference>
<comment type="caution">
    <text evidence="10">The sequence shown here is derived from an EMBL/GenBank/DDBJ whole genome shotgun (WGS) entry which is preliminary data.</text>
</comment>
<dbReference type="InterPro" id="IPR054300">
    <property type="entry name" value="OB_DPOA2"/>
</dbReference>
<dbReference type="Gene3D" id="3.60.21.60">
    <property type="match status" value="2"/>
</dbReference>
<feature type="domain" description="DNA polymerase alpha/delta/epsilon subunit B" evidence="8">
    <location>
        <begin position="317"/>
        <end position="556"/>
    </location>
</feature>
<feature type="compositionally biased region" description="Polar residues" evidence="7">
    <location>
        <begin position="87"/>
        <end position="97"/>
    </location>
</feature>
<evidence type="ECO:0000256" key="7">
    <source>
        <dbReference type="SAM" id="MobiDB-lite"/>
    </source>
</evidence>
<dbReference type="PANTHER" id="PTHR23061:SF12">
    <property type="entry name" value="DNA POLYMERASE ALPHA SUBUNIT B"/>
    <property type="match status" value="1"/>
</dbReference>
<evidence type="ECO:0000256" key="1">
    <source>
        <dbReference type="ARBA" id="ARBA00004123"/>
    </source>
</evidence>
<comment type="similarity">
    <text evidence="2 6">Belongs to the DNA polymerase alpha subunit B family.</text>
</comment>
<dbReference type="InterPro" id="IPR016722">
    <property type="entry name" value="DNA_pol_alpha_bsu"/>
</dbReference>
<evidence type="ECO:0000259" key="8">
    <source>
        <dbReference type="Pfam" id="PF04042"/>
    </source>
</evidence>